<dbReference type="SMART" id="SM00530">
    <property type="entry name" value="HTH_XRE"/>
    <property type="match status" value="2"/>
</dbReference>
<dbReference type="PANTHER" id="PTHR46797:SF1">
    <property type="entry name" value="METHYLPHOSPHONATE SYNTHASE"/>
    <property type="match status" value="1"/>
</dbReference>
<evidence type="ECO:0000256" key="1">
    <source>
        <dbReference type="ARBA" id="ARBA00023125"/>
    </source>
</evidence>
<evidence type="ECO:0000259" key="2">
    <source>
        <dbReference type="PROSITE" id="PS50943"/>
    </source>
</evidence>
<dbReference type="RefSeq" id="WP_406793712.1">
    <property type="nucleotide sequence ID" value="NZ_JBJHZX010000034.1"/>
</dbReference>
<dbReference type="Pfam" id="PF01381">
    <property type="entry name" value="HTH_3"/>
    <property type="match status" value="1"/>
</dbReference>
<dbReference type="EMBL" id="JBJHZX010000034">
    <property type="protein sequence ID" value="MFL0197607.1"/>
    <property type="molecule type" value="Genomic_DNA"/>
</dbReference>
<dbReference type="Gene3D" id="1.10.260.40">
    <property type="entry name" value="lambda repressor-like DNA-binding domains"/>
    <property type="match status" value="1"/>
</dbReference>
<organism evidence="3 4">
    <name type="scientific">Candidatus Clostridium eludens</name>
    <dbReference type="NCBI Taxonomy" id="3381663"/>
    <lineage>
        <taxon>Bacteria</taxon>
        <taxon>Bacillati</taxon>
        <taxon>Bacillota</taxon>
        <taxon>Clostridia</taxon>
        <taxon>Eubacteriales</taxon>
        <taxon>Clostridiaceae</taxon>
        <taxon>Clostridium</taxon>
    </lineage>
</organism>
<dbReference type="PROSITE" id="PS50943">
    <property type="entry name" value="HTH_CROC1"/>
    <property type="match status" value="1"/>
</dbReference>
<reference evidence="3 4" key="1">
    <citation type="submission" date="2024-11" db="EMBL/GenBank/DDBJ databases">
        <authorList>
            <person name="Heng Y.C."/>
            <person name="Lim A.C.H."/>
            <person name="Lee J.K.Y."/>
            <person name="Kittelmann S."/>
        </authorList>
    </citation>
    <scope>NUCLEOTIDE SEQUENCE [LARGE SCALE GENOMIC DNA]</scope>
    <source>
        <strain evidence="3 4">WILCCON 0269</strain>
    </source>
</reference>
<accession>A0ABW8SNG0</accession>
<keyword evidence="4" id="KW-1185">Reference proteome</keyword>
<dbReference type="InterPro" id="IPR010982">
    <property type="entry name" value="Lambda_DNA-bd_dom_sf"/>
</dbReference>
<protein>
    <submittedName>
        <fullName evidence="3">Helix-turn-helix domain-containing protein</fullName>
    </submittedName>
</protein>
<dbReference type="PANTHER" id="PTHR46797">
    <property type="entry name" value="HTH-TYPE TRANSCRIPTIONAL REGULATOR"/>
    <property type="match status" value="1"/>
</dbReference>
<evidence type="ECO:0000313" key="3">
    <source>
        <dbReference type="EMBL" id="MFL0197607.1"/>
    </source>
</evidence>
<dbReference type="CDD" id="cd00093">
    <property type="entry name" value="HTH_XRE"/>
    <property type="match status" value="1"/>
</dbReference>
<dbReference type="Proteomes" id="UP001623660">
    <property type="component" value="Unassembled WGS sequence"/>
</dbReference>
<feature type="domain" description="HTH cro/C1-type" evidence="2">
    <location>
        <begin position="13"/>
        <end position="67"/>
    </location>
</feature>
<proteinExistence type="predicted"/>
<evidence type="ECO:0000313" key="4">
    <source>
        <dbReference type="Proteomes" id="UP001623660"/>
    </source>
</evidence>
<dbReference type="InterPro" id="IPR050807">
    <property type="entry name" value="TransReg_Diox_bact_type"/>
</dbReference>
<sequence>MNSKNTKSIGEQIKMLRKSAGFTQEQLAAKTNISLSAIGKYEVGERIPKYETLGKLATALGVTINELVESQQTTSELNCMDKAYKALANNLDFNYELYREKIGVSLDKMSNVLNIPKESLENVEKKKSSDEKLIVEYRIYLLEIYDLKEFMNREINELIFSDYSNIDILKLTNLTIFQRMDLIKNIASTIRDFL</sequence>
<gene>
    <name evidence="3" type="ORF">ACJDU8_18850</name>
</gene>
<dbReference type="SUPFAM" id="SSF47413">
    <property type="entry name" value="lambda repressor-like DNA-binding domains"/>
    <property type="match status" value="1"/>
</dbReference>
<dbReference type="InterPro" id="IPR001387">
    <property type="entry name" value="Cro/C1-type_HTH"/>
</dbReference>
<comment type="caution">
    <text evidence="3">The sequence shown here is derived from an EMBL/GenBank/DDBJ whole genome shotgun (WGS) entry which is preliminary data.</text>
</comment>
<name>A0ABW8SNG0_9CLOT</name>
<keyword evidence="1" id="KW-0238">DNA-binding</keyword>